<dbReference type="GO" id="GO:0005549">
    <property type="term" value="F:odorant binding"/>
    <property type="evidence" value="ECO:0007669"/>
    <property type="project" value="InterPro"/>
</dbReference>
<evidence type="ECO:0000256" key="1">
    <source>
        <dbReference type="ARBA" id="ARBA00004651"/>
    </source>
</evidence>
<evidence type="ECO:0000313" key="13">
    <source>
        <dbReference type="Proteomes" id="UP001154078"/>
    </source>
</evidence>
<evidence type="ECO:0000256" key="4">
    <source>
        <dbReference type="ARBA" id="ARBA00022692"/>
    </source>
</evidence>
<feature type="transmembrane region" description="Helical" evidence="11">
    <location>
        <begin position="86"/>
        <end position="106"/>
    </location>
</feature>
<dbReference type="PANTHER" id="PTHR21137:SF35">
    <property type="entry name" value="ODORANT RECEPTOR 19A-RELATED"/>
    <property type="match status" value="1"/>
</dbReference>
<evidence type="ECO:0000256" key="7">
    <source>
        <dbReference type="ARBA" id="ARBA00023136"/>
    </source>
</evidence>
<evidence type="ECO:0000256" key="9">
    <source>
        <dbReference type="ARBA" id="ARBA00023224"/>
    </source>
</evidence>
<keyword evidence="4 11" id="KW-0812">Transmembrane</keyword>
<protein>
    <recommendedName>
        <fullName evidence="14">Odorant receptor</fullName>
    </recommendedName>
</protein>
<keyword evidence="8" id="KW-0675">Receptor</keyword>
<keyword evidence="9" id="KW-0807">Transducer</keyword>
<dbReference type="AlphaFoldDB" id="A0A9P0FLB3"/>
<keyword evidence="5" id="KW-0552">Olfaction</keyword>
<evidence type="ECO:0008006" key="14">
    <source>
        <dbReference type="Google" id="ProtNLM"/>
    </source>
</evidence>
<feature type="transmembrane region" description="Helical" evidence="11">
    <location>
        <begin position="242"/>
        <end position="264"/>
    </location>
</feature>
<dbReference type="PANTHER" id="PTHR21137">
    <property type="entry name" value="ODORANT RECEPTOR"/>
    <property type="match status" value="1"/>
</dbReference>
<dbReference type="GO" id="GO:0004984">
    <property type="term" value="F:olfactory receptor activity"/>
    <property type="evidence" value="ECO:0007669"/>
    <property type="project" value="InterPro"/>
</dbReference>
<evidence type="ECO:0000313" key="12">
    <source>
        <dbReference type="EMBL" id="CAH0560019.1"/>
    </source>
</evidence>
<dbReference type="GO" id="GO:0005886">
    <property type="term" value="C:plasma membrane"/>
    <property type="evidence" value="ECO:0007669"/>
    <property type="project" value="UniProtKB-SubCell"/>
</dbReference>
<evidence type="ECO:0000256" key="6">
    <source>
        <dbReference type="ARBA" id="ARBA00022989"/>
    </source>
</evidence>
<dbReference type="OrthoDB" id="6814414at2759"/>
<dbReference type="GO" id="GO:0007165">
    <property type="term" value="P:signal transduction"/>
    <property type="evidence" value="ECO:0007669"/>
    <property type="project" value="UniProtKB-KW"/>
</dbReference>
<keyword evidence="3" id="KW-0716">Sensory transduction</keyword>
<keyword evidence="7 11" id="KW-0472">Membrane</keyword>
<keyword evidence="13" id="KW-1185">Reference proteome</keyword>
<evidence type="ECO:0000256" key="8">
    <source>
        <dbReference type="ARBA" id="ARBA00023170"/>
    </source>
</evidence>
<evidence type="ECO:0000256" key="10">
    <source>
        <dbReference type="SAM" id="Coils"/>
    </source>
</evidence>
<accession>A0A9P0FLB3</accession>
<comment type="subcellular location">
    <subcellularLocation>
        <location evidence="1">Cell membrane</location>
        <topology evidence="1">Multi-pass membrane protein</topology>
    </subcellularLocation>
</comment>
<evidence type="ECO:0000256" key="2">
    <source>
        <dbReference type="ARBA" id="ARBA00022475"/>
    </source>
</evidence>
<keyword evidence="10" id="KW-0175">Coiled coil</keyword>
<organism evidence="12 13">
    <name type="scientific">Brassicogethes aeneus</name>
    <name type="common">Rape pollen beetle</name>
    <name type="synonym">Meligethes aeneus</name>
    <dbReference type="NCBI Taxonomy" id="1431903"/>
    <lineage>
        <taxon>Eukaryota</taxon>
        <taxon>Metazoa</taxon>
        <taxon>Ecdysozoa</taxon>
        <taxon>Arthropoda</taxon>
        <taxon>Hexapoda</taxon>
        <taxon>Insecta</taxon>
        <taxon>Pterygota</taxon>
        <taxon>Neoptera</taxon>
        <taxon>Endopterygota</taxon>
        <taxon>Coleoptera</taxon>
        <taxon>Polyphaga</taxon>
        <taxon>Cucujiformia</taxon>
        <taxon>Nitidulidae</taxon>
        <taxon>Meligethinae</taxon>
        <taxon>Brassicogethes</taxon>
    </lineage>
</organism>
<keyword evidence="6 11" id="KW-1133">Transmembrane helix</keyword>
<sequence>MSACVINGNWVHLIKVLKEKNYTNLDMDIAAVLSLAGIFFFNFSFLFFIKDYAKIIHNLSDFKPYGKPVKFDEKTKKLNFYSKIHGTYMFFCILIIVVSSNIKVGWCSLRSVYDCGIFIQPYMLFNIDHYPGRIFFFILKYIALCMTYQTSANLSFCMSELVEHINIRLDDVMEKFREALNEKNENQERDLKRAIQYHNFVIEISNEFNVSSRQCLFLHLLLTGIILGLMGYLSIYKLSFDCLVIFMGYFSSMALVSGGGQRIMHKSVSVSMAVYNTSWYTLDVKIQKLLVLVIARCQKPLHVRAGPFGIMNYALILGVLKTSYSCITFLLATNRA</sequence>
<dbReference type="InterPro" id="IPR004117">
    <property type="entry name" value="7tm6_olfct_rcpt"/>
</dbReference>
<dbReference type="Proteomes" id="UP001154078">
    <property type="component" value="Chromosome 7"/>
</dbReference>
<dbReference type="EMBL" id="OV121138">
    <property type="protein sequence ID" value="CAH0560019.1"/>
    <property type="molecule type" value="Genomic_DNA"/>
</dbReference>
<keyword evidence="2" id="KW-1003">Cell membrane</keyword>
<gene>
    <name evidence="12" type="ORF">MELIAE_LOCUS9864</name>
</gene>
<dbReference type="Pfam" id="PF02949">
    <property type="entry name" value="7tm_6"/>
    <property type="match status" value="1"/>
</dbReference>
<evidence type="ECO:0000256" key="5">
    <source>
        <dbReference type="ARBA" id="ARBA00022725"/>
    </source>
</evidence>
<name>A0A9P0FLB3_BRAAE</name>
<feature type="transmembrane region" description="Helical" evidence="11">
    <location>
        <begin position="29"/>
        <end position="49"/>
    </location>
</feature>
<feature type="transmembrane region" description="Helical" evidence="11">
    <location>
        <begin position="310"/>
        <end position="332"/>
    </location>
</feature>
<evidence type="ECO:0000256" key="11">
    <source>
        <dbReference type="SAM" id="Phobius"/>
    </source>
</evidence>
<feature type="transmembrane region" description="Helical" evidence="11">
    <location>
        <begin position="216"/>
        <end position="235"/>
    </location>
</feature>
<feature type="coiled-coil region" evidence="10">
    <location>
        <begin position="169"/>
        <end position="197"/>
    </location>
</feature>
<evidence type="ECO:0000256" key="3">
    <source>
        <dbReference type="ARBA" id="ARBA00022606"/>
    </source>
</evidence>
<proteinExistence type="predicted"/>
<reference evidence="12" key="1">
    <citation type="submission" date="2021-12" db="EMBL/GenBank/DDBJ databases">
        <authorList>
            <person name="King R."/>
        </authorList>
    </citation>
    <scope>NUCLEOTIDE SEQUENCE</scope>
</reference>